<dbReference type="InterPro" id="IPR002028">
    <property type="entry name" value="Trp_synthase_suA"/>
</dbReference>
<dbReference type="EC" id="4.2.1.20" evidence="9"/>
<dbReference type="InterPro" id="IPR018204">
    <property type="entry name" value="Trp_synthase_alpha_AS"/>
</dbReference>
<dbReference type="InterPro" id="IPR013785">
    <property type="entry name" value="Aldolase_TIM"/>
</dbReference>
<evidence type="ECO:0000256" key="3">
    <source>
        <dbReference type="ARBA" id="ARBA00011270"/>
    </source>
</evidence>
<keyword evidence="12" id="KW-1185">Reference proteome</keyword>
<evidence type="ECO:0000256" key="7">
    <source>
        <dbReference type="ARBA" id="ARBA00023239"/>
    </source>
</evidence>
<evidence type="ECO:0000256" key="1">
    <source>
        <dbReference type="ARBA" id="ARBA00003365"/>
    </source>
</evidence>
<dbReference type="Pfam" id="PF00290">
    <property type="entry name" value="Trp_syntA"/>
    <property type="match status" value="1"/>
</dbReference>
<evidence type="ECO:0000256" key="2">
    <source>
        <dbReference type="ARBA" id="ARBA00004733"/>
    </source>
</evidence>
<organism evidence="11 12">
    <name type="scientific">Dialister hominis</name>
    <dbReference type="NCBI Taxonomy" id="2582419"/>
    <lineage>
        <taxon>Bacteria</taxon>
        <taxon>Bacillati</taxon>
        <taxon>Bacillota</taxon>
        <taxon>Negativicutes</taxon>
        <taxon>Veillonellales</taxon>
        <taxon>Veillonellaceae</taxon>
        <taxon>Dialister</taxon>
    </lineage>
</organism>
<evidence type="ECO:0000256" key="4">
    <source>
        <dbReference type="ARBA" id="ARBA00022605"/>
    </source>
</evidence>
<dbReference type="HAMAP" id="MF_00131">
    <property type="entry name" value="Trp_synth_alpha"/>
    <property type="match status" value="1"/>
</dbReference>
<evidence type="ECO:0000256" key="10">
    <source>
        <dbReference type="RuleBase" id="RU003662"/>
    </source>
</evidence>
<sequence>MNKLEKAFDGHKAFIGFLTAGDPSLEDTERYIEIMAKSGCDLIEIGIPFSDPVAEGEVIQKATIRALAAGTTTDKIFDMVERVALKIDIPLVFMTYLNPVYVYGAEKFFARCEKAGISGIIVPDMPYEEKGELAEPARAHGVKIISLIAPTSEGRVGMIARDAEGFIYLVSSMGVTGVRSEITTNVKAITDTIRKYTDVPVAVGFGIATPDQAEDMAGASDGAIVGSAIVKIIEEHGSKADEPLAAYIRSMKDGVEKAEGK</sequence>
<protein>
    <recommendedName>
        <fullName evidence="9">Tryptophan synthase alpha chain</fullName>
        <ecNumber evidence="9">4.2.1.20</ecNumber>
    </recommendedName>
</protein>
<dbReference type="PANTHER" id="PTHR43406:SF1">
    <property type="entry name" value="TRYPTOPHAN SYNTHASE ALPHA CHAIN, CHLOROPLASTIC"/>
    <property type="match status" value="1"/>
</dbReference>
<comment type="similarity">
    <text evidence="9 10">Belongs to the TrpA family.</text>
</comment>
<evidence type="ECO:0000256" key="5">
    <source>
        <dbReference type="ARBA" id="ARBA00022822"/>
    </source>
</evidence>
<dbReference type="AlphaFoldDB" id="A0A8D5A569"/>
<dbReference type="UniPathway" id="UPA00035">
    <property type="reaction ID" value="UER00044"/>
</dbReference>
<proteinExistence type="inferred from homology"/>
<comment type="function">
    <text evidence="1 9">The alpha subunit is responsible for the aldol cleavage of indoleglycerol phosphate to indole and glyceraldehyde 3-phosphate.</text>
</comment>
<dbReference type="InterPro" id="IPR011060">
    <property type="entry name" value="RibuloseP-bd_barrel"/>
</dbReference>
<evidence type="ECO:0000256" key="6">
    <source>
        <dbReference type="ARBA" id="ARBA00023141"/>
    </source>
</evidence>
<dbReference type="KEGG" id="dho:Dia5BBH33_15790"/>
<dbReference type="EMBL" id="AP019697">
    <property type="protein sequence ID" value="BBK25644.1"/>
    <property type="molecule type" value="Genomic_DNA"/>
</dbReference>
<dbReference type="FunFam" id="3.20.20.70:FF:000037">
    <property type="entry name" value="Tryptophan synthase alpha chain"/>
    <property type="match status" value="1"/>
</dbReference>
<keyword evidence="7 9" id="KW-0456">Lyase</keyword>
<dbReference type="GeneID" id="92716802"/>
<feature type="active site" description="Proton acceptor" evidence="9">
    <location>
        <position position="44"/>
    </location>
</feature>
<reference evidence="12" key="1">
    <citation type="submission" date="2019-05" db="EMBL/GenBank/DDBJ databases">
        <title>Complete genome sequencing of Dialister sp. strain 5BBH33.</title>
        <authorList>
            <person name="Sakamoto M."/>
            <person name="Murakami T."/>
            <person name="Mori H."/>
        </authorList>
    </citation>
    <scope>NUCLEOTIDE SEQUENCE [LARGE SCALE GENOMIC DNA]</scope>
    <source>
        <strain evidence="12">5BBH33</strain>
    </source>
</reference>
<dbReference type="RefSeq" id="WP_143332719.1">
    <property type="nucleotide sequence ID" value="NZ_AP019697.1"/>
</dbReference>
<keyword evidence="4 9" id="KW-0028">Amino-acid biosynthesis</keyword>
<dbReference type="PANTHER" id="PTHR43406">
    <property type="entry name" value="TRYPTOPHAN SYNTHASE, ALPHA CHAIN"/>
    <property type="match status" value="1"/>
</dbReference>
<comment type="subunit">
    <text evidence="3 9">Tetramer of two alpha and two beta chains.</text>
</comment>
<keyword evidence="5 9" id="KW-0822">Tryptophan biosynthesis</keyword>
<evidence type="ECO:0000256" key="9">
    <source>
        <dbReference type="HAMAP-Rule" id="MF_00131"/>
    </source>
</evidence>
<accession>A0A8D5A569</accession>
<dbReference type="NCBIfam" id="TIGR00262">
    <property type="entry name" value="trpA"/>
    <property type="match status" value="1"/>
</dbReference>
<evidence type="ECO:0000313" key="11">
    <source>
        <dbReference type="EMBL" id="BBK25644.1"/>
    </source>
</evidence>
<dbReference type="Proteomes" id="UP000320585">
    <property type="component" value="Chromosome"/>
</dbReference>
<comment type="pathway">
    <text evidence="2 9">Amino-acid biosynthesis; L-tryptophan biosynthesis; L-tryptophan from chorismate: step 5/5.</text>
</comment>
<keyword evidence="6 9" id="KW-0057">Aromatic amino acid biosynthesis</keyword>
<dbReference type="GO" id="GO:0004834">
    <property type="term" value="F:tryptophan synthase activity"/>
    <property type="evidence" value="ECO:0007669"/>
    <property type="project" value="UniProtKB-UniRule"/>
</dbReference>
<dbReference type="CDD" id="cd04724">
    <property type="entry name" value="Tryptophan_synthase_alpha"/>
    <property type="match status" value="1"/>
</dbReference>
<name>A0A8D5A569_9FIRM</name>
<dbReference type="GO" id="GO:0005829">
    <property type="term" value="C:cytosol"/>
    <property type="evidence" value="ECO:0007669"/>
    <property type="project" value="TreeGrafter"/>
</dbReference>
<dbReference type="OrthoDB" id="9804578at2"/>
<comment type="catalytic activity">
    <reaction evidence="8 9">
        <text>(1S,2R)-1-C-(indol-3-yl)glycerol 3-phosphate + L-serine = D-glyceraldehyde 3-phosphate + L-tryptophan + H2O</text>
        <dbReference type="Rhea" id="RHEA:10532"/>
        <dbReference type="ChEBI" id="CHEBI:15377"/>
        <dbReference type="ChEBI" id="CHEBI:33384"/>
        <dbReference type="ChEBI" id="CHEBI:57912"/>
        <dbReference type="ChEBI" id="CHEBI:58866"/>
        <dbReference type="ChEBI" id="CHEBI:59776"/>
        <dbReference type="EC" id="4.2.1.20"/>
    </reaction>
</comment>
<evidence type="ECO:0000256" key="8">
    <source>
        <dbReference type="ARBA" id="ARBA00049047"/>
    </source>
</evidence>
<gene>
    <name evidence="9 11" type="primary">trpA</name>
    <name evidence="11" type="ORF">Dia5BBH33_15790</name>
</gene>
<evidence type="ECO:0000313" key="12">
    <source>
        <dbReference type="Proteomes" id="UP000320585"/>
    </source>
</evidence>
<feature type="active site" description="Proton acceptor" evidence="9">
    <location>
        <position position="55"/>
    </location>
</feature>
<dbReference type="PROSITE" id="PS00167">
    <property type="entry name" value="TRP_SYNTHASE_ALPHA"/>
    <property type="match status" value="1"/>
</dbReference>
<dbReference type="Gene3D" id="3.20.20.70">
    <property type="entry name" value="Aldolase class I"/>
    <property type="match status" value="1"/>
</dbReference>
<dbReference type="SUPFAM" id="SSF51366">
    <property type="entry name" value="Ribulose-phoshate binding barrel"/>
    <property type="match status" value="1"/>
</dbReference>